<feature type="domain" description="RNA-binding S4" evidence="10">
    <location>
        <begin position="26"/>
        <end position="85"/>
    </location>
</feature>
<comment type="similarity">
    <text evidence="3 9">Belongs to the pseudouridine synthase RluA family.</text>
</comment>
<feature type="active site" evidence="7">
    <location>
        <position position="144"/>
    </location>
</feature>
<dbReference type="GO" id="GO:0160141">
    <property type="term" value="F:23S rRNA pseudouridine(955/2504/2580) synthase activity"/>
    <property type="evidence" value="ECO:0007669"/>
    <property type="project" value="UniProtKB-EC"/>
</dbReference>
<sequence>MCKQSSSDTISFSVRMLEIDSGSAGQRLDNFLIRQCKGVPKSHLYRAVRSGQVRVNRGRVSVDYRLALGDLVRVPPMRVAQAEVKLPAPKAEFPVVYEDEAILVINKPSGVAVHGGSGVSFGVIEQLRSARPQQKFLELAHRLDRETSGLLIVAKKRTALVALHDMFRQDRAKKHYQALVTGKVESKVQHIKKPLLRYLTAEGERRVRVDPQGRYAHTIVTCLQRFRAYTLVDAEIITGRTHQIRVHLHSIGHSIVGDDKYGDDALRERLRRQGFKRMFLHAYRLRFPHPITGEWLSVEAELPEDCQLLLKRIEADEL</sequence>
<proteinExistence type="inferred from homology"/>
<dbReference type="InterPro" id="IPR002942">
    <property type="entry name" value="S4_RNA-bd"/>
</dbReference>
<evidence type="ECO:0000256" key="6">
    <source>
        <dbReference type="ARBA" id="ARBA00023235"/>
    </source>
</evidence>
<dbReference type="InterPro" id="IPR006225">
    <property type="entry name" value="PsdUridine_synth_RluC/D"/>
</dbReference>
<evidence type="ECO:0000256" key="1">
    <source>
        <dbReference type="ARBA" id="ARBA00000381"/>
    </source>
</evidence>
<evidence type="ECO:0000256" key="3">
    <source>
        <dbReference type="ARBA" id="ARBA00010876"/>
    </source>
</evidence>
<evidence type="ECO:0000259" key="10">
    <source>
        <dbReference type="SMART" id="SM00363"/>
    </source>
</evidence>
<comment type="catalytic activity">
    <reaction evidence="9">
        <text>a uridine in RNA = a pseudouridine in RNA</text>
        <dbReference type="Rhea" id="RHEA:48348"/>
        <dbReference type="Rhea" id="RHEA-COMP:12068"/>
        <dbReference type="Rhea" id="RHEA-COMP:12069"/>
        <dbReference type="ChEBI" id="CHEBI:65314"/>
        <dbReference type="ChEBI" id="CHEBI:65315"/>
    </reaction>
</comment>
<dbReference type="EMBL" id="CP065725">
    <property type="protein sequence ID" value="QPT39616.1"/>
    <property type="molecule type" value="Genomic_DNA"/>
</dbReference>
<dbReference type="PROSITE" id="PS50889">
    <property type="entry name" value="S4"/>
    <property type="match status" value="1"/>
</dbReference>
<name>A0A378XJP5_9BURK</name>
<dbReference type="InterPro" id="IPR006145">
    <property type="entry name" value="PsdUridine_synth_RsuA/RluA"/>
</dbReference>
<dbReference type="Proteomes" id="UP000594903">
    <property type="component" value="Chromosome"/>
</dbReference>
<dbReference type="CDD" id="cd02869">
    <property type="entry name" value="PseudoU_synth_RluA_like"/>
    <property type="match status" value="1"/>
</dbReference>
<dbReference type="STRING" id="1122619.GCA_000373745_00747"/>
<dbReference type="Proteomes" id="UP000254603">
    <property type="component" value="Unassembled WGS sequence"/>
</dbReference>
<reference evidence="11 14" key="2">
    <citation type="submission" date="2020-12" db="EMBL/GenBank/DDBJ databases">
        <title>FDA dAtabase for Regulatory Grade micrObial Sequences (FDA-ARGOS): Supporting development and validation of Infectious Disease Dx tests.</title>
        <authorList>
            <person name="Sproer C."/>
            <person name="Gronow S."/>
            <person name="Severitt S."/>
            <person name="Schroder I."/>
            <person name="Tallon L."/>
            <person name="Sadzewicz L."/>
            <person name="Zhao X."/>
            <person name="Boylan J."/>
            <person name="Ott S."/>
            <person name="Bowen H."/>
            <person name="Vavikolanu K."/>
            <person name="Mehta A."/>
            <person name="Aluvathingal J."/>
            <person name="Nadendla S."/>
            <person name="Lowell S."/>
            <person name="Myers T."/>
            <person name="Yan Y."/>
            <person name="Sichtig H."/>
        </authorList>
    </citation>
    <scope>NUCLEOTIDE SEQUENCE [LARGE SCALE GENOMIC DNA]</scope>
    <source>
        <strain evidence="11 14">FDAARGOS_872</strain>
    </source>
</reference>
<evidence type="ECO:0000256" key="4">
    <source>
        <dbReference type="ARBA" id="ARBA00022552"/>
    </source>
</evidence>
<dbReference type="OrthoDB" id="9785808at2"/>
<reference evidence="12 13" key="1">
    <citation type="submission" date="2018-06" db="EMBL/GenBank/DDBJ databases">
        <authorList>
            <consortium name="Pathogen Informatics"/>
            <person name="Doyle S."/>
        </authorList>
    </citation>
    <scope>NUCLEOTIDE SEQUENCE [LARGE SCALE GENOMIC DNA]</scope>
    <source>
        <strain evidence="12 13">NCTC11997</strain>
    </source>
</reference>
<dbReference type="SUPFAM" id="SSF55174">
    <property type="entry name" value="Alpha-L RNA-binding motif"/>
    <property type="match status" value="1"/>
</dbReference>
<dbReference type="Pfam" id="PF01479">
    <property type="entry name" value="S4"/>
    <property type="match status" value="1"/>
</dbReference>
<dbReference type="NCBIfam" id="TIGR00005">
    <property type="entry name" value="rluA_subfam"/>
    <property type="match status" value="1"/>
</dbReference>
<dbReference type="EMBL" id="UGSB01000001">
    <property type="protein sequence ID" value="SUA56942.1"/>
    <property type="molecule type" value="Genomic_DNA"/>
</dbReference>
<evidence type="ECO:0000256" key="9">
    <source>
        <dbReference type="RuleBase" id="RU362028"/>
    </source>
</evidence>
<organism evidence="12 13">
    <name type="scientific">Oligella ureolytica</name>
    <dbReference type="NCBI Taxonomy" id="90244"/>
    <lineage>
        <taxon>Bacteria</taxon>
        <taxon>Pseudomonadati</taxon>
        <taxon>Pseudomonadota</taxon>
        <taxon>Betaproteobacteria</taxon>
        <taxon>Burkholderiales</taxon>
        <taxon>Alcaligenaceae</taxon>
        <taxon>Oligella</taxon>
    </lineage>
</organism>
<dbReference type="GO" id="GO:0003723">
    <property type="term" value="F:RNA binding"/>
    <property type="evidence" value="ECO:0007669"/>
    <property type="project" value="UniProtKB-KW"/>
</dbReference>
<dbReference type="AlphaFoldDB" id="A0A378XJP5"/>
<accession>A0A378XJP5</accession>
<keyword evidence="14" id="KW-1185">Reference proteome</keyword>
<dbReference type="Gene3D" id="3.10.290.10">
    <property type="entry name" value="RNA-binding S4 domain"/>
    <property type="match status" value="1"/>
</dbReference>
<dbReference type="PANTHER" id="PTHR21600:SF92">
    <property type="entry name" value="RIBOSOMAL LARGE SUBUNIT PSEUDOURIDINE SYNTHASE C"/>
    <property type="match status" value="1"/>
</dbReference>
<keyword evidence="6 9" id="KW-0413">Isomerase</keyword>
<dbReference type="Pfam" id="PF00849">
    <property type="entry name" value="PseudoU_synth_2"/>
    <property type="match status" value="1"/>
</dbReference>
<comment type="function">
    <text evidence="2">Responsible for synthesis of pseudouridine from uracil at positions 955, 2504 and 2580 in 23S ribosomal RNA.</text>
</comment>
<dbReference type="PANTHER" id="PTHR21600">
    <property type="entry name" value="MITOCHONDRIAL RNA PSEUDOURIDINE SYNTHASE"/>
    <property type="match status" value="1"/>
</dbReference>
<comment type="catalytic activity">
    <reaction evidence="1">
        <text>uridine(955/2504/2580) in 23S rRNA = pseudouridine(955/2504/2580) in 23S rRNA</text>
        <dbReference type="Rhea" id="RHEA:42528"/>
        <dbReference type="Rhea" id="RHEA-COMP:10099"/>
        <dbReference type="Rhea" id="RHEA-COMP:10100"/>
        <dbReference type="ChEBI" id="CHEBI:65314"/>
        <dbReference type="ChEBI" id="CHEBI:65315"/>
        <dbReference type="EC" id="5.4.99.24"/>
    </reaction>
</comment>
<evidence type="ECO:0000256" key="7">
    <source>
        <dbReference type="PIRSR" id="PIRSR606225-1"/>
    </source>
</evidence>
<evidence type="ECO:0000313" key="11">
    <source>
        <dbReference type="EMBL" id="QPT39616.1"/>
    </source>
</evidence>
<dbReference type="InterPro" id="IPR050188">
    <property type="entry name" value="RluA_PseudoU_synthase"/>
</dbReference>
<dbReference type="SMART" id="SM00363">
    <property type="entry name" value="S4"/>
    <property type="match status" value="1"/>
</dbReference>
<evidence type="ECO:0000256" key="8">
    <source>
        <dbReference type="PROSITE-ProRule" id="PRU00182"/>
    </source>
</evidence>
<protein>
    <recommendedName>
        <fullName evidence="9">Pseudouridine synthase</fullName>
        <ecNumber evidence="9">5.4.99.-</ecNumber>
    </recommendedName>
</protein>
<dbReference type="EC" id="5.4.99.-" evidence="9"/>
<evidence type="ECO:0000256" key="5">
    <source>
        <dbReference type="ARBA" id="ARBA00022884"/>
    </source>
</evidence>
<dbReference type="Gene3D" id="3.30.2350.10">
    <property type="entry name" value="Pseudouridine synthase"/>
    <property type="match status" value="1"/>
</dbReference>
<keyword evidence="5 8" id="KW-0694">RNA-binding</keyword>
<dbReference type="InterPro" id="IPR006224">
    <property type="entry name" value="PsdUridine_synth_RluA-like_CS"/>
</dbReference>
<keyword evidence="4" id="KW-0698">rRNA processing</keyword>
<evidence type="ECO:0000256" key="2">
    <source>
        <dbReference type="ARBA" id="ARBA00002876"/>
    </source>
</evidence>
<dbReference type="InterPro" id="IPR020103">
    <property type="entry name" value="PsdUridine_synth_cat_dom_sf"/>
</dbReference>
<evidence type="ECO:0000313" key="14">
    <source>
        <dbReference type="Proteomes" id="UP000594903"/>
    </source>
</evidence>
<dbReference type="SUPFAM" id="SSF55120">
    <property type="entry name" value="Pseudouridine synthase"/>
    <property type="match status" value="1"/>
</dbReference>
<dbReference type="GO" id="GO:0000455">
    <property type="term" value="P:enzyme-directed rRNA pseudouridine synthesis"/>
    <property type="evidence" value="ECO:0007669"/>
    <property type="project" value="TreeGrafter"/>
</dbReference>
<dbReference type="InterPro" id="IPR036986">
    <property type="entry name" value="S4_RNA-bd_sf"/>
</dbReference>
<gene>
    <name evidence="12" type="primary">rluC</name>
    <name evidence="11" type="ORF">I6G29_10805</name>
    <name evidence="12" type="ORF">NCTC11997_02226</name>
</gene>
<evidence type="ECO:0000313" key="13">
    <source>
        <dbReference type="Proteomes" id="UP000254603"/>
    </source>
</evidence>
<dbReference type="RefSeq" id="WP_018573926.1">
    <property type="nucleotide sequence ID" value="NZ_CP065725.1"/>
</dbReference>
<dbReference type="PROSITE" id="PS01129">
    <property type="entry name" value="PSI_RLU"/>
    <property type="match status" value="1"/>
</dbReference>
<dbReference type="CDD" id="cd00165">
    <property type="entry name" value="S4"/>
    <property type="match status" value="1"/>
</dbReference>
<evidence type="ECO:0000313" key="12">
    <source>
        <dbReference type="EMBL" id="SUA56942.1"/>
    </source>
</evidence>